<dbReference type="STRING" id="1797994.A2227_05435"/>
<dbReference type="EMBL" id="MFGB01000001">
    <property type="protein sequence ID" value="OGF28206.1"/>
    <property type="molecule type" value="Genomic_DNA"/>
</dbReference>
<protein>
    <submittedName>
        <fullName evidence="1">Uncharacterized protein</fullName>
    </submittedName>
</protein>
<dbReference type="Proteomes" id="UP000178367">
    <property type="component" value="Unassembled WGS sequence"/>
</dbReference>
<proteinExistence type="predicted"/>
<name>A0A1F5SNU3_9BACT</name>
<comment type="caution">
    <text evidence="1">The sequence shown here is derived from an EMBL/GenBank/DDBJ whole genome shotgun (WGS) entry which is preliminary data.</text>
</comment>
<organism evidence="1 2">
    <name type="scientific">Candidatus Falkowbacteria bacterium RIFOXYA2_FULL_47_19</name>
    <dbReference type="NCBI Taxonomy" id="1797994"/>
    <lineage>
        <taxon>Bacteria</taxon>
        <taxon>Candidatus Falkowiibacteriota</taxon>
    </lineage>
</organism>
<sequence length="165" mass="19284">MKLLGKKLKKLKDFISPPEPEYYRYLYSAPGGKGFNRLFSGQVKHIIDVVNEELARSREFGLVLRPEDEKKEKLALLSLLDHWAQALIKMGRENSIAEQEVVLKGLIATMFKIMNDQTEYYHEYFFRLEEETCKPQVKNKYNCHLESVTSRLVNDFLNGKVPLKE</sequence>
<dbReference type="AlphaFoldDB" id="A0A1F5SNU3"/>
<evidence type="ECO:0000313" key="2">
    <source>
        <dbReference type="Proteomes" id="UP000178367"/>
    </source>
</evidence>
<reference evidence="1 2" key="1">
    <citation type="journal article" date="2016" name="Nat. Commun.">
        <title>Thousands of microbial genomes shed light on interconnected biogeochemical processes in an aquifer system.</title>
        <authorList>
            <person name="Anantharaman K."/>
            <person name="Brown C.T."/>
            <person name="Hug L.A."/>
            <person name="Sharon I."/>
            <person name="Castelle C.J."/>
            <person name="Probst A.J."/>
            <person name="Thomas B.C."/>
            <person name="Singh A."/>
            <person name="Wilkins M.J."/>
            <person name="Karaoz U."/>
            <person name="Brodie E.L."/>
            <person name="Williams K.H."/>
            <person name="Hubbard S.S."/>
            <person name="Banfield J.F."/>
        </authorList>
    </citation>
    <scope>NUCLEOTIDE SEQUENCE [LARGE SCALE GENOMIC DNA]</scope>
</reference>
<accession>A0A1F5SNU3</accession>
<gene>
    <name evidence="1" type="ORF">A2227_05435</name>
</gene>
<evidence type="ECO:0000313" key="1">
    <source>
        <dbReference type="EMBL" id="OGF28206.1"/>
    </source>
</evidence>